<keyword evidence="5" id="KW-0496">Mitochondrion</keyword>
<dbReference type="EMBL" id="GDKW01003560">
    <property type="protein sequence ID" value="JAI53035.1"/>
    <property type="molecule type" value="mRNA"/>
</dbReference>
<dbReference type="Pfam" id="PF18699">
    <property type="entry name" value="MRPL52"/>
    <property type="match status" value="1"/>
</dbReference>
<proteinExistence type="evidence at transcript level"/>
<evidence type="ECO:0000256" key="9">
    <source>
        <dbReference type="SAM" id="MobiDB-lite"/>
    </source>
</evidence>
<comment type="similarity">
    <text evidence="2">Belongs to the mitochondrion-specific ribosomal protein mL52 family.</text>
</comment>
<protein>
    <recommendedName>
        <fullName evidence="7">Large ribosomal subunit protein mL52</fullName>
    </recommendedName>
    <alternativeName>
        <fullName evidence="8">39S ribosomal protein L52, mitochondrial</fullName>
    </alternativeName>
</protein>
<dbReference type="PANTHER" id="PTHR34090">
    <property type="entry name" value="39S RIBOSOMAL PROTEIN L52, MITOCHONDRIAL"/>
    <property type="match status" value="1"/>
</dbReference>
<feature type="non-terminal residue" evidence="10">
    <location>
        <position position="1"/>
    </location>
</feature>
<organism evidence="10">
    <name type="scientific">Rhodnius neglectus</name>
    <dbReference type="NCBI Taxonomy" id="72488"/>
    <lineage>
        <taxon>Eukaryota</taxon>
        <taxon>Metazoa</taxon>
        <taxon>Ecdysozoa</taxon>
        <taxon>Arthropoda</taxon>
        <taxon>Hexapoda</taxon>
        <taxon>Insecta</taxon>
        <taxon>Pterygota</taxon>
        <taxon>Neoptera</taxon>
        <taxon>Paraneoptera</taxon>
        <taxon>Hemiptera</taxon>
        <taxon>Heteroptera</taxon>
        <taxon>Panheteroptera</taxon>
        <taxon>Cimicomorpha</taxon>
        <taxon>Reduviidae</taxon>
        <taxon>Triatominae</taxon>
        <taxon>Rhodnius</taxon>
    </lineage>
</organism>
<accession>A0A0P4VLL5</accession>
<evidence type="ECO:0000256" key="2">
    <source>
        <dbReference type="ARBA" id="ARBA00007232"/>
    </source>
</evidence>
<keyword evidence="6" id="KW-0687">Ribonucleoprotein</keyword>
<dbReference type="InterPro" id="IPR034596">
    <property type="entry name" value="Ribosomal_mL52"/>
</dbReference>
<feature type="region of interest" description="Disordered" evidence="9">
    <location>
        <begin position="90"/>
        <end position="112"/>
    </location>
</feature>
<comment type="subcellular location">
    <subcellularLocation>
        <location evidence="1">Mitochondrion</location>
    </subcellularLocation>
</comment>
<keyword evidence="4 10" id="KW-0689">Ribosomal protein</keyword>
<evidence type="ECO:0000256" key="4">
    <source>
        <dbReference type="ARBA" id="ARBA00022980"/>
    </source>
</evidence>
<evidence type="ECO:0000256" key="8">
    <source>
        <dbReference type="ARBA" id="ARBA00035425"/>
    </source>
</evidence>
<dbReference type="GO" id="GO:0005762">
    <property type="term" value="C:mitochondrial large ribosomal subunit"/>
    <property type="evidence" value="ECO:0007669"/>
    <property type="project" value="InterPro"/>
</dbReference>
<evidence type="ECO:0000256" key="6">
    <source>
        <dbReference type="ARBA" id="ARBA00023274"/>
    </source>
</evidence>
<sequence>SLRGGRGICGTSCRYLDQEYRKAKGLPQNPNKEKILLESPDYSFIDGRSVPYGSRQKFRILKQREYSKQIIELTKEIDFAIENYQQKLSRNQKEKENILKNKLDSKGKNKID</sequence>
<evidence type="ECO:0000256" key="5">
    <source>
        <dbReference type="ARBA" id="ARBA00023128"/>
    </source>
</evidence>
<reference evidence="10" key="1">
    <citation type="journal article" date="2016" name="PLoS Negl. Trop. Dis.">
        <title>A Deep Insight into the Sialome of Rhodnius neglectus, a Vector of Chagas Disease.</title>
        <authorList>
            <person name="Santiago P.B."/>
            <person name="Assumpcao T.C."/>
            <person name="Araujo C.N."/>
            <person name="Bastos I.M."/>
            <person name="Neves D."/>
            <person name="Silva I.G."/>
            <person name="Charneau S."/>
            <person name="Queiroz R.M."/>
            <person name="Raiol T."/>
            <person name="Oliveira J.V."/>
            <person name="Sousa M.V."/>
            <person name="Calvo E."/>
            <person name="Ribeiro J.M."/>
            <person name="Santana J.M."/>
        </authorList>
    </citation>
    <scope>NUCLEOTIDE SEQUENCE</scope>
    <source>
        <tissue evidence="10">Salivary glands</tissue>
    </source>
</reference>
<evidence type="ECO:0000256" key="1">
    <source>
        <dbReference type="ARBA" id="ARBA00004173"/>
    </source>
</evidence>
<keyword evidence="3" id="KW-0809">Transit peptide</keyword>
<evidence type="ECO:0000313" key="10">
    <source>
        <dbReference type="EMBL" id="JAI53035.1"/>
    </source>
</evidence>
<feature type="compositionally biased region" description="Basic and acidic residues" evidence="9">
    <location>
        <begin position="91"/>
        <end position="112"/>
    </location>
</feature>
<dbReference type="GO" id="GO:0032543">
    <property type="term" value="P:mitochondrial translation"/>
    <property type="evidence" value="ECO:0007669"/>
    <property type="project" value="InterPro"/>
</dbReference>
<dbReference type="AlphaFoldDB" id="A0A0P4VLL5"/>
<dbReference type="PANTHER" id="PTHR34090:SF1">
    <property type="entry name" value="LARGE RIBOSOMAL SUBUNIT PROTEIN ML52"/>
    <property type="match status" value="1"/>
</dbReference>
<name>A0A0P4VLL5_9HEMI</name>
<evidence type="ECO:0000256" key="3">
    <source>
        <dbReference type="ARBA" id="ARBA00022946"/>
    </source>
</evidence>
<evidence type="ECO:0000256" key="7">
    <source>
        <dbReference type="ARBA" id="ARBA00035181"/>
    </source>
</evidence>
<dbReference type="GO" id="GO:0003735">
    <property type="term" value="F:structural constituent of ribosome"/>
    <property type="evidence" value="ECO:0007669"/>
    <property type="project" value="InterPro"/>
</dbReference>